<sequence length="179" mass="19715">MKDVSMDINPPILTLASPYPSRGSIRPSLLQTTTGLPLPASCYDNPSVIWNVDTQNSYDSSLFPCVSSIENSLVSPSSSTSVNPTGFGLLDEDCFWSCSNIVEPFEAAKLFEGMRSQDQENQLNKICDTQIVDKNKGVHDNMDASFDTSSYDLELVDSTLFPGSIYRDLGSMDDLSWNF</sequence>
<reference evidence="1" key="1">
    <citation type="journal article" date="2021" name="J. Hered.">
        <title>Genome Assembly of Salicaceae Populus deltoides (Eastern Cottonwood) I-69 Based on Nanopore Sequencing and Hi-C Technologies.</title>
        <authorList>
            <person name="Bai S."/>
            <person name="Wu H."/>
            <person name="Zhang J."/>
            <person name="Pan Z."/>
            <person name="Zhao W."/>
            <person name="Li Z."/>
            <person name="Tong C."/>
        </authorList>
    </citation>
    <scope>NUCLEOTIDE SEQUENCE</scope>
    <source>
        <tissue evidence="1">Leaf</tissue>
    </source>
</reference>
<evidence type="ECO:0000313" key="2">
    <source>
        <dbReference type="Proteomes" id="UP000807159"/>
    </source>
</evidence>
<dbReference type="AlphaFoldDB" id="A0A8T2XV55"/>
<accession>A0A8T2XV55</accession>
<dbReference type="Proteomes" id="UP000807159">
    <property type="component" value="Chromosome 10"/>
</dbReference>
<organism evidence="1 2">
    <name type="scientific">Populus deltoides</name>
    <name type="common">Eastern poplar</name>
    <name type="synonym">Eastern cottonwood</name>
    <dbReference type="NCBI Taxonomy" id="3696"/>
    <lineage>
        <taxon>Eukaryota</taxon>
        <taxon>Viridiplantae</taxon>
        <taxon>Streptophyta</taxon>
        <taxon>Embryophyta</taxon>
        <taxon>Tracheophyta</taxon>
        <taxon>Spermatophyta</taxon>
        <taxon>Magnoliopsida</taxon>
        <taxon>eudicotyledons</taxon>
        <taxon>Gunneridae</taxon>
        <taxon>Pentapetalae</taxon>
        <taxon>rosids</taxon>
        <taxon>fabids</taxon>
        <taxon>Malpighiales</taxon>
        <taxon>Salicaceae</taxon>
        <taxon>Saliceae</taxon>
        <taxon>Populus</taxon>
    </lineage>
</organism>
<dbReference type="EMBL" id="JACEGQ020000010">
    <property type="protein sequence ID" value="KAH8496733.1"/>
    <property type="molecule type" value="Genomic_DNA"/>
</dbReference>
<keyword evidence="2" id="KW-1185">Reference proteome</keyword>
<evidence type="ECO:0000313" key="1">
    <source>
        <dbReference type="EMBL" id="KAH8496733.1"/>
    </source>
</evidence>
<name>A0A8T2XV55_POPDE</name>
<gene>
    <name evidence="1" type="ORF">H0E87_019470</name>
</gene>
<proteinExistence type="predicted"/>
<protein>
    <submittedName>
        <fullName evidence="1">Uncharacterized protein</fullName>
    </submittedName>
</protein>
<comment type="caution">
    <text evidence="1">The sequence shown here is derived from an EMBL/GenBank/DDBJ whole genome shotgun (WGS) entry which is preliminary data.</text>
</comment>